<evidence type="ECO:0000256" key="2">
    <source>
        <dbReference type="ARBA" id="ARBA00022638"/>
    </source>
</evidence>
<reference evidence="6" key="1">
    <citation type="submission" date="2016-06" db="EMBL/GenBank/DDBJ databases">
        <authorList>
            <person name="Chen W."/>
            <person name="Hasegawa D.K."/>
        </authorList>
    </citation>
    <scope>NUCLEOTIDE SEQUENCE [LARGE SCALE GENOMIC DNA]</scope>
    <source>
        <strain evidence="6">MEAM1</strain>
    </source>
</reference>
<reference evidence="5 6" key="2">
    <citation type="submission" date="2017-09" db="EMBL/GenBank/DDBJ databases">
        <title>The genome of whitefly Bemisia tabaci, a global crop pest, provides novel insights into virus transmission, host adaptation and insecticide resistance.</title>
        <authorList>
            <person name="Kaur N."/>
            <person name="Kliot A."/>
            <person name="Pinheiro P.V."/>
            <person name="Luan J."/>
            <person name="Zheng Y."/>
            <person name="Liu W."/>
            <person name="Sun H."/>
            <person name="Yang X."/>
            <person name="Xu Y."/>
            <person name="Luo Y."/>
            <person name="Kruse A."/>
            <person name="Fisher T.W."/>
            <person name="Nelson D.R."/>
            <person name="Elimelech M."/>
            <person name="MacCoss M."/>
            <person name="Johnson R."/>
            <person name="Cohen E."/>
            <person name="Hunter W.B."/>
            <person name="Brown J.K."/>
            <person name="Jander G."/>
            <person name="Cilia M."/>
            <person name="Douglas A.E."/>
            <person name="Ghanim M."/>
            <person name="Simmons A.M."/>
            <person name="Wintermantel W.M."/>
            <person name="Ling K.-S."/>
            <person name="Fei Z."/>
        </authorList>
    </citation>
    <scope>NUCLEOTIDE SEQUENCE [LARGE SCALE GENOMIC DNA]</scope>
    <source>
        <strain evidence="5 6">MEAM1</strain>
    </source>
</reference>
<dbReference type="AlphaFoldDB" id="A0A249DYU9"/>
<comment type="catalytic activity">
    <reaction evidence="4">
        <text>Hydrolysis of (1-&gt;4)-beta-linkages between N-acetylmuramic acid and N-acetyl-D-glucosamine residues in a peptidoglycan and between N-acetyl-D-glucosamine residues in chitodextrins.</text>
        <dbReference type="EC" id="3.2.1.17"/>
    </reaction>
</comment>
<proteinExistence type="inferred from homology"/>
<dbReference type="GO" id="GO:0031640">
    <property type="term" value="P:killing of cells of another organism"/>
    <property type="evidence" value="ECO:0007669"/>
    <property type="project" value="UniProtKB-KW"/>
</dbReference>
<dbReference type="InterPro" id="IPR023347">
    <property type="entry name" value="Lysozyme_dom_sf"/>
</dbReference>
<keyword evidence="3" id="KW-1035">Host cytoplasm</keyword>
<organism evidence="5 6">
    <name type="scientific">Candidatus Hamiltonella defensa</name>
    <name type="common">Bemisia tabaci</name>
    <dbReference type="NCBI Taxonomy" id="672795"/>
    <lineage>
        <taxon>Bacteria</taxon>
        <taxon>Pseudomonadati</taxon>
        <taxon>Pseudomonadota</taxon>
        <taxon>Gammaproteobacteria</taxon>
        <taxon>Enterobacterales</taxon>
        <taxon>Enterobacteriaceae</taxon>
        <taxon>aphid secondary symbionts</taxon>
        <taxon>Candidatus Williamhamiltonella</taxon>
    </lineage>
</organism>
<dbReference type="EC" id="3.2.1.17" evidence="4"/>
<dbReference type="PANTHER" id="PTHR38107">
    <property type="match status" value="1"/>
</dbReference>
<dbReference type="Pfam" id="PF00959">
    <property type="entry name" value="Phage_lysozyme"/>
    <property type="match status" value="1"/>
</dbReference>
<evidence type="ECO:0000256" key="4">
    <source>
        <dbReference type="RuleBase" id="RU003788"/>
    </source>
</evidence>
<dbReference type="Proteomes" id="UP000216438">
    <property type="component" value="Chromosome"/>
</dbReference>
<dbReference type="GO" id="GO:0009253">
    <property type="term" value="P:peptidoglycan catabolic process"/>
    <property type="evidence" value="ECO:0007669"/>
    <property type="project" value="InterPro"/>
</dbReference>
<dbReference type="CDD" id="cd00737">
    <property type="entry name" value="lyz_endolysin_autolysin"/>
    <property type="match status" value="1"/>
</dbReference>
<dbReference type="GO" id="GO:0042742">
    <property type="term" value="P:defense response to bacterium"/>
    <property type="evidence" value="ECO:0007669"/>
    <property type="project" value="UniProtKB-KW"/>
</dbReference>
<protein>
    <recommendedName>
        <fullName evidence="4">Lysozyme</fullName>
        <ecNumber evidence="4">3.2.1.17</ecNumber>
    </recommendedName>
</protein>
<keyword evidence="1 4" id="KW-0929">Antimicrobial</keyword>
<dbReference type="InterPro" id="IPR023346">
    <property type="entry name" value="Lysozyme-like_dom_sf"/>
</dbReference>
<dbReference type="RefSeq" id="WP_059108262.1">
    <property type="nucleotide sequence ID" value="NZ_CP016303.1"/>
</dbReference>
<dbReference type="InterPro" id="IPR002196">
    <property type="entry name" value="Glyco_hydro_24"/>
</dbReference>
<keyword evidence="4" id="KW-0378">Hydrolase</keyword>
<evidence type="ECO:0000256" key="1">
    <source>
        <dbReference type="ARBA" id="ARBA00022529"/>
    </source>
</evidence>
<dbReference type="GO" id="GO:0016998">
    <property type="term" value="P:cell wall macromolecule catabolic process"/>
    <property type="evidence" value="ECO:0007669"/>
    <property type="project" value="InterPro"/>
</dbReference>
<dbReference type="PANTHER" id="PTHR38107:SF3">
    <property type="entry name" value="LYSOZYME RRRD-RELATED"/>
    <property type="match status" value="1"/>
</dbReference>
<dbReference type="InterPro" id="IPR051018">
    <property type="entry name" value="Bacteriophage_GH24"/>
</dbReference>
<comment type="similarity">
    <text evidence="4">Belongs to the glycosyl hydrolase 24 family.</text>
</comment>
<evidence type="ECO:0000313" key="5">
    <source>
        <dbReference type="EMBL" id="ASX26716.1"/>
    </source>
</evidence>
<evidence type="ECO:0000313" key="6">
    <source>
        <dbReference type="Proteomes" id="UP000216438"/>
    </source>
</evidence>
<dbReference type="InterPro" id="IPR033907">
    <property type="entry name" value="Endolysin_autolysin"/>
</dbReference>
<accession>A0A249DYU9</accession>
<dbReference type="GO" id="GO:0003796">
    <property type="term" value="F:lysozyme activity"/>
    <property type="evidence" value="ECO:0007669"/>
    <property type="project" value="UniProtKB-EC"/>
</dbReference>
<keyword evidence="2 4" id="KW-0081">Bacteriolytic enzyme</keyword>
<sequence length="165" mass="18427">MESTATDFHHTTSQAPPTGLLLLTNKRKSYPFSFAKKTAAFFKISRSINRLVRSLLWRIHSSPSATPGFEVPGNIRPRPITVFEGLNQLKRLTKVVVTQHQFDALGSLIFNIGTGVFSTSTLLKKLNANDKAGAAAEFPQWRYGTIQGKKVALRGLMKRRQQEKT</sequence>
<dbReference type="Gene3D" id="1.10.530.40">
    <property type="match status" value="1"/>
</dbReference>
<evidence type="ECO:0000256" key="3">
    <source>
        <dbReference type="ARBA" id="ARBA00023200"/>
    </source>
</evidence>
<gene>
    <name evidence="5" type="ORF">BA171_06725</name>
</gene>
<dbReference type="SUPFAM" id="SSF53955">
    <property type="entry name" value="Lysozyme-like"/>
    <property type="match status" value="1"/>
</dbReference>
<dbReference type="EMBL" id="CP016303">
    <property type="protein sequence ID" value="ASX26716.1"/>
    <property type="molecule type" value="Genomic_DNA"/>
</dbReference>
<keyword evidence="4" id="KW-0326">Glycosidase</keyword>
<name>A0A249DYU9_9ENTR</name>